<proteinExistence type="inferred from homology"/>
<accession>A0A5B8CGT2</accession>
<dbReference type="InterPro" id="IPR033645">
    <property type="entry name" value="VirB9/CagX/TrbG_C"/>
</dbReference>
<reference evidence="4 5" key="1">
    <citation type="submission" date="2019-06" db="EMBL/GenBank/DDBJ databases">
        <title>Genome organization and adaptive potential of archetypical organophosphate degarding Sphingobium fuliginis ATCC 27551.</title>
        <authorList>
            <person name="Sarwar A."/>
            <person name="Parthasarathy S."/>
            <person name="Singh C."/>
            <person name="Siddavattam D."/>
        </authorList>
    </citation>
    <scope>NUCLEOTIDE SEQUENCE [LARGE SCALE GENOMIC DNA]</scope>
    <source>
        <strain evidence="4 5">ATCC 27551</strain>
    </source>
</reference>
<dbReference type="InterPro" id="IPR014142">
    <property type="entry name" value="TrbG_Ti"/>
</dbReference>
<dbReference type="InterPro" id="IPR038161">
    <property type="entry name" value="VirB9/CagX/TrbG_C_sf"/>
</dbReference>
<feature type="signal peptide" evidence="3">
    <location>
        <begin position="1"/>
        <end position="19"/>
    </location>
</feature>
<organism evidence="4 5">
    <name type="scientific">Sphingobium fuliginis ATCC 27551</name>
    <dbReference type="NCBI Taxonomy" id="1208342"/>
    <lineage>
        <taxon>Bacteria</taxon>
        <taxon>Pseudomonadati</taxon>
        <taxon>Pseudomonadota</taxon>
        <taxon>Alphaproteobacteria</taxon>
        <taxon>Sphingomonadales</taxon>
        <taxon>Sphingomonadaceae</taxon>
        <taxon>Sphingobium</taxon>
    </lineage>
</organism>
<dbReference type="NCBIfam" id="TIGR02775">
    <property type="entry name" value="TrbG_Ti"/>
    <property type="match status" value="1"/>
</dbReference>
<protein>
    <submittedName>
        <fullName evidence="4">P-type conjugative transfer protein TrbG</fullName>
    </submittedName>
</protein>
<gene>
    <name evidence="4" type="primary">trbG</name>
    <name evidence="4" type="ORF">FIL70_08255</name>
</gene>
<evidence type="ECO:0000256" key="2">
    <source>
        <dbReference type="ARBA" id="ARBA00022729"/>
    </source>
</evidence>
<dbReference type="Pfam" id="PF03524">
    <property type="entry name" value="CagX"/>
    <property type="match status" value="1"/>
</dbReference>
<dbReference type="RefSeq" id="WP_140042010.1">
    <property type="nucleotide sequence ID" value="NZ_CP041016.1"/>
</dbReference>
<evidence type="ECO:0000313" key="5">
    <source>
        <dbReference type="Proteomes" id="UP000311469"/>
    </source>
</evidence>
<feature type="chain" id="PRO_5023098901" evidence="3">
    <location>
        <begin position="20"/>
        <end position="325"/>
    </location>
</feature>
<dbReference type="KEGG" id="sufl:FIL70_08255"/>
<dbReference type="EMBL" id="CP041016">
    <property type="protein sequence ID" value="QDC37210.1"/>
    <property type="molecule type" value="Genomic_DNA"/>
</dbReference>
<name>A0A5B8CGT2_SPHSA</name>
<dbReference type="Proteomes" id="UP000311469">
    <property type="component" value="Chromosome cSF1"/>
</dbReference>
<dbReference type="InterPro" id="IPR010258">
    <property type="entry name" value="Conjugal_tfr_TrbG/VirB9/CagX"/>
</dbReference>
<evidence type="ECO:0000256" key="1">
    <source>
        <dbReference type="ARBA" id="ARBA00006135"/>
    </source>
</evidence>
<dbReference type="Gene3D" id="2.60.40.2500">
    <property type="match status" value="1"/>
</dbReference>
<sequence length="325" mass="34842">MKYALIVATVFAGATTAFAQSAPQILQAGATPPVSAATPPPMAATPTAKIPTAPIAAPSTRHRKLPSLAELRVRAANRTATKEPAAQAFVNALQVYPYSDGVLYRLFAAPERVTDIALQPGEAIVSVAAGDTVRWTVGDTTSGMGDTKRVHILVKPFAAGLSTNLIITTDRRAHHLQMESTPATAMAGLSWTYPQDELIAIRRLEAEAQAAAPVASGLAVENLNFSYKISGDDPAWRPLRAFDDGRQTFIEFPPSIAVGEAPPLFVLGQTGDAQLVNYRMSGRFYVVDRLFGAAELRLGGKKQSVVRITRTEAGRRERRRHGKTS</sequence>
<dbReference type="AlphaFoldDB" id="A0A5B8CGT2"/>
<keyword evidence="2 3" id="KW-0732">Signal</keyword>
<comment type="similarity">
    <text evidence="1">Belongs to the TrbG/VirB9 family.</text>
</comment>
<evidence type="ECO:0000256" key="3">
    <source>
        <dbReference type="SAM" id="SignalP"/>
    </source>
</evidence>
<evidence type="ECO:0000313" key="4">
    <source>
        <dbReference type="EMBL" id="QDC37210.1"/>
    </source>
</evidence>
<dbReference type="CDD" id="cd06911">
    <property type="entry name" value="VirB9_CagX_TrbG"/>
    <property type="match status" value="1"/>
</dbReference>